<gene>
    <name evidence="2" type="ORF">ENL47_02450</name>
    <name evidence="1" type="ORF">ENM84_00080</name>
</gene>
<dbReference type="InterPro" id="IPR023170">
    <property type="entry name" value="HhH_base_excis_C"/>
</dbReference>
<protein>
    <submittedName>
        <fullName evidence="2">Iron-sulfur cluster loop</fullName>
    </submittedName>
</protein>
<accession>A0A7C5UUE2</accession>
<reference evidence="2" key="1">
    <citation type="journal article" date="2020" name="mSystems">
        <title>Genome- and Community-Level Interaction Insights into Carbon Utilization and Element Cycling Functions of Hydrothermarchaeota in Hydrothermal Sediment.</title>
        <authorList>
            <person name="Zhou Z."/>
            <person name="Liu Y."/>
            <person name="Xu W."/>
            <person name="Pan J."/>
            <person name="Luo Z.H."/>
            <person name="Li M."/>
        </authorList>
    </citation>
    <scope>NUCLEOTIDE SEQUENCE [LARGE SCALE GENOMIC DNA]</scope>
    <source>
        <strain evidence="2">SpSt-1</strain>
        <strain evidence="1">SpSt-1121</strain>
    </source>
</reference>
<sequence>MPFINKAKIRSISTLVKDISIETLNVYDTSFYPSIDEPVDKVIAYFLIMVAMDHRLSRPGKPYEAIINGNLYRGAELLYYLGARKFEEDPDYFTAERLVFIKPSDIVEWLSIGKSMPPDPELRAHLLNDIGIKTIRIFNGDFTKLIELSEGFLRRKNGYGLQDLLKNFKAYQDPVEKKSYLLIKFLTYRKLFRPLDEDNLNVAVDNHLTRVAIRLGLIELEDDLIEKIRKGIEATYDEDIVIRLCVREAYKVLSRFSSINVFILDDMFWTFGRNICTSDLPKCDKCFFKNACKAYKEGDYLTEHIYIDTWYY</sequence>
<comment type="caution">
    <text evidence="2">The sequence shown here is derived from an EMBL/GenBank/DDBJ whole genome shotgun (WGS) entry which is preliminary data.</text>
</comment>
<evidence type="ECO:0000313" key="1">
    <source>
        <dbReference type="EMBL" id="HHP81038.1"/>
    </source>
</evidence>
<dbReference type="GO" id="GO:0006281">
    <property type="term" value="P:DNA repair"/>
    <property type="evidence" value="ECO:0007669"/>
    <property type="project" value="InterPro"/>
</dbReference>
<proteinExistence type="predicted"/>
<dbReference type="Gene3D" id="1.10.1670.10">
    <property type="entry name" value="Helix-hairpin-Helix base-excision DNA repair enzymes (C-terminal)"/>
    <property type="match status" value="1"/>
</dbReference>
<name>A0A7C5UUE2_9CREN</name>
<evidence type="ECO:0000313" key="2">
    <source>
        <dbReference type="EMBL" id="HHR95691.1"/>
    </source>
</evidence>
<dbReference type="GO" id="GO:0003824">
    <property type="term" value="F:catalytic activity"/>
    <property type="evidence" value="ECO:0007669"/>
    <property type="project" value="InterPro"/>
</dbReference>
<dbReference type="EMBL" id="DRZI01000003">
    <property type="protein sequence ID" value="HHP81038.1"/>
    <property type="molecule type" value="Genomic_DNA"/>
</dbReference>
<dbReference type="AlphaFoldDB" id="A0A7C5UUE2"/>
<organism evidence="2">
    <name type="scientific">Ignisphaera aggregans</name>
    <dbReference type="NCBI Taxonomy" id="334771"/>
    <lineage>
        <taxon>Archaea</taxon>
        <taxon>Thermoproteota</taxon>
        <taxon>Thermoprotei</taxon>
        <taxon>Desulfurococcales</taxon>
        <taxon>Desulfurococcaceae</taxon>
        <taxon>Ignisphaera</taxon>
    </lineage>
</organism>
<dbReference type="InterPro" id="IPR011257">
    <property type="entry name" value="DNA_glycosylase"/>
</dbReference>
<dbReference type="EMBL" id="DRUB01000043">
    <property type="protein sequence ID" value="HHR95691.1"/>
    <property type="molecule type" value="Genomic_DNA"/>
</dbReference>
<dbReference type="SUPFAM" id="SSF48150">
    <property type="entry name" value="DNA-glycosylase"/>
    <property type="match status" value="1"/>
</dbReference>